<dbReference type="InterPro" id="IPR029063">
    <property type="entry name" value="SAM-dependent_MTases_sf"/>
</dbReference>
<protein>
    <recommendedName>
        <fullName evidence="3">Spermidine synthase</fullName>
    </recommendedName>
</protein>
<evidence type="ECO:0000313" key="1">
    <source>
        <dbReference type="EMBL" id="BCX47881.1"/>
    </source>
</evidence>
<keyword evidence="2" id="KW-1185">Reference proteome</keyword>
<evidence type="ECO:0008006" key="3">
    <source>
        <dbReference type="Google" id="ProtNLM"/>
    </source>
</evidence>
<accession>A0ABM7RCU3</accession>
<dbReference type="Proteomes" id="UP001374893">
    <property type="component" value="Chromosome"/>
</dbReference>
<sequence>MKPRVILAETTQPDGSALVLHEHDGRPYLTVDGVQTSGPSTRASEVALAQIGTSPFRPVRQPRIWIAGLGLGTVLKAALEALPQKRGVFHVAEPCAELASWHRKYLDPTPLEDKRVETGSDPGVGGLAASSDGWHAILVHADTAPLLNRKRLLHEDRRWLTAAYDHLKPGGLLAIASARPIPKIESNLGRTGFEVIRHQVDAVPNARRPRHHFLWLARKGKSDDA</sequence>
<dbReference type="EMBL" id="AP024702">
    <property type="protein sequence ID" value="BCX47881.1"/>
    <property type="molecule type" value="Genomic_DNA"/>
</dbReference>
<dbReference type="SUPFAM" id="SSF53335">
    <property type="entry name" value="S-adenosyl-L-methionine-dependent methyltransferases"/>
    <property type="match status" value="1"/>
</dbReference>
<dbReference type="RefSeq" id="WP_338690328.1">
    <property type="nucleotide sequence ID" value="NZ_AP024702.1"/>
</dbReference>
<dbReference type="Gene3D" id="3.40.50.150">
    <property type="entry name" value="Vaccinia Virus protein VP39"/>
    <property type="match status" value="1"/>
</dbReference>
<proteinExistence type="predicted"/>
<evidence type="ECO:0000313" key="2">
    <source>
        <dbReference type="Proteomes" id="UP001374893"/>
    </source>
</evidence>
<name>A0ABM7RCU3_9BACT</name>
<gene>
    <name evidence="1" type="ORF">HAHE_17890</name>
</gene>
<organism evidence="1 2">
    <name type="scientific">Haloferula helveola</name>
    <dbReference type="NCBI Taxonomy" id="490095"/>
    <lineage>
        <taxon>Bacteria</taxon>
        <taxon>Pseudomonadati</taxon>
        <taxon>Verrucomicrobiota</taxon>
        <taxon>Verrucomicrobiia</taxon>
        <taxon>Verrucomicrobiales</taxon>
        <taxon>Verrucomicrobiaceae</taxon>
        <taxon>Haloferula</taxon>
    </lineage>
</organism>
<reference evidence="1 2" key="1">
    <citation type="submission" date="2021-06" db="EMBL/GenBank/DDBJ databases">
        <title>Complete genome of Haloferula helveola possessing various polysaccharide degrading enzymes.</title>
        <authorList>
            <person name="Takami H."/>
            <person name="Huang C."/>
            <person name="Hamasaki K."/>
        </authorList>
    </citation>
    <scope>NUCLEOTIDE SEQUENCE [LARGE SCALE GENOMIC DNA]</scope>
    <source>
        <strain evidence="1 2">CN-1</strain>
    </source>
</reference>